<organism evidence="1 2">
    <name type="scientific">Danio rerio</name>
    <name type="common">Zebrafish</name>
    <name type="synonym">Brachydanio rerio</name>
    <dbReference type="NCBI Taxonomy" id="7955"/>
    <lineage>
        <taxon>Eukaryota</taxon>
        <taxon>Metazoa</taxon>
        <taxon>Chordata</taxon>
        <taxon>Craniata</taxon>
        <taxon>Vertebrata</taxon>
        <taxon>Euteleostomi</taxon>
        <taxon>Actinopterygii</taxon>
        <taxon>Neopterygii</taxon>
        <taxon>Teleostei</taxon>
        <taxon>Ostariophysi</taxon>
        <taxon>Cypriniformes</taxon>
        <taxon>Danionidae</taxon>
        <taxon>Danioninae</taxon>
        <taxon>Danio</taxon>
    </lineage>
</organism>
<name>A0AC58GUC3_DANRE</name>
<gene>
    <name evidence="2" type="primary">LOC110440127</name>
</gene>
<dbReference type="RefSeq" id="XP_073773343.1">
    <property type="nucleotide sequence ID" value="XM_073917242.1"/>
</dbReference>
<evidence type="ECO:0000313" key="2">
    <source>
        <dbReference type="RefSeq" id="XP_073773343.1"/>
    </source>
</evidence>
<accession>A0AC58GUC3</accession>
<dbReference type="Proteomes" id="UP000000437">
    <property type="component" value="Chromosome 11"/>
</dbReference>
<sequence>MDIFIYIVFLLIMEVQCYNAPTVRVSSDVISEISSVKISCETPAYVTVTQCYFTINREDKNVKVSPSCEQEFSGAELLIWANRKSPQSVDIICYYTTNERGINNPSSHSPAATVTVLDTLQKPFISVSEDDYLPTISCEIPLSVRAEFRCSFYTEDGARLIRSFSQRSQNKENHICIFYPNYSNLFTQSVNSRQISCDYTTAIKTDFTSPRSDTVTIRGLSQARLSASASVLQETDTVELSCNNTEELKMEMCVFNKYEREGDSKLSSSCQLSLTASQISAWSGDQSSSVNITCFYTVRKGHNQTPSPQSDPVTVTVQTSTPTTTAYTTTTAMKTYVSNVQTITAHKDQPISKYKVTWLIVLVCIGIGVILSGFLGIICVCWFASKSCLQCNKMKSTKPDVSSQGIGVSGSGPPELYSLITSAPDTSQPVLEDISVNKKIQGNTKESEDVYHLYSTIPDKPVQSSTGDQEYSLVQMHR</sequence>
<keyword evidence="1" id="KW-1185">Reference proteome</keyword>
<protein>
    <submittedName>
        <fullName evidence="2">Uncharacterized protein isoform X2</fullName>
    </submittedName>
</protein>
<evidence type="ECO:0000313" key="1">
    <source>
        <dbReference type="Proteomes" id="UP000000437"/>
    </source>
</evidence>
<proteinExistence type="predicted"/>
<reference evidence="2" key="1">
    <citation type="submission" date="2025-08" db="UniProtKB">
        <authorList>
            <consortium name="RefSeq"/>
        </authorList>
    </citation>
    <scope>IDENTIFICATION</scope>
    <source>
        <strain evidence="2">Tuebingen</strain>
        <tissue evidence="2">Fibroblasts and whole tissue</tissue>
    </source>
</reference>